<evidence type="ECO:0000259" key="10">
    <source>
        <dbReference type="PROSITE" id="PS50089"/>
    </source>
</evidence>
<evidence type="ECO:0000313" key="14">
    <source>
        <dbReference type="RefSeq" id="XP_038977924.1"/>
    </source>
</evidence>
<dbReference type="GeneID" id="120108395"/>
<dbReference type="GO" id="GO:0032454">
    <property type="term" value="F:histone H3K9 demethylase activity"/>
    <property type="evidence" value="ECO:0007669"/>
    <property type="project" value="InterPro"/>
</dbReference>
<evidence type="ECO:0000256" key="9">
    <source>
        <dbReference type="SAM" id="MobiDB-lite"/>
    </source>
</evidence>
<dbReference type="Pfam" id="PF02373">
    <property type="entry name" value="JmjC"/>
    <property type="match status" value="1"/>
</dbReference>
<feature type="region of interest" description="Disordered" evidence="9">
    <location>
        <begin position="2177"/>
        <end position="2203"/>
    </location>
</feature>
<proteinExistence type="inferred from homology"/>
<feature type="region of interest" description="Disordered" evidence="9">
    <location>
        <begin position="1233"/>
        <end position="1267"/>
    </location>
</feature>
<feature type="compositionally biased region" description="Basic and acidic residues" evidence="9">
    <location>
        <begin position="1256"/>
        <end position="1267"/>
    </location>
</feature>
<dbReference type="Gene3D" id="2.60.120.650">
    <property type="entry name" value="Cupin"/>
    <property type="match status" value="2"/>
</dbReference>
<dbReference type="PANTHER" id="PTHR12549:SF11">
    <property type="entry name" value="LYSINE-SPECIFIC DEMETHYLASE JMJ25"/>
    <property type="match status" value="1"/>
</dbReference>
<dbReference type="Proteomes" id="UP000228380">
    <property type="component" value="Unplaced"/>
</dbReference>
<dbReference type="GO" id="GO:0000785">
    <property type="term" value="C:chromatin"/>
    <property type="evidence" value="ECO:0007669"/>
    <property type="project" value="TreeGrafter"/>
</dbReference>
<evidence type="ECO:0000256" key="4">
    <source>
        <dbReference type="ARBA" id="ARBA00023015"/>
    </source>
</evidence>
<dbReference type="PROSITE" id="PS51184">
    <property type="entry name" value="JMJC"/>
    <property type="match status" value="1"/>
</dbReference>
<dbReference type="OrthoDB" id="1667110at2759"/>
<keyword evidence="4" id="KW-0805">Transcription regulation</keyword>
<dbReference type="GO" id="GO:0008270">
    <property type="term" value="F:zinc ion binding"/>
    <property type="evidence" value="ECO:0007669"/>
    <property type="project" value="UniProtKB-KW"/>
</dbReference>
<comment type="similarity">
    <text evidence="2">Belongs to the JARID1 histone demethylase family.</text>
</comment>
<evidence type="ECO:0000259" key="12">
    <source>
        <dbReference type="PROSITE" id="PS51667"/>
    </source>
</evidence>
<protein>
    <submittedName>
        <fullName evidence="14">LOW QUALITY PROTEIN: uncharacterized protein LOC120108395</fullName>
    </submittedName>
</protein>
<accession>A0A8B9A3K6</accession>
<dbReference type="InterPro" id="IPR001841">
    <property type="entry name" value="Znf_RING"/>
</dbReference>
<feature type="region of interest" description="Disordered" evidence="9">
    <location>
        <begin position="1686"/>
        <end position="1718"/>
    </location>
</feature>
<feature type="region of interest" description="Disordered" evidence="9">
    <location>
        <begin position="119"/>
        <end position="141"/>
    </location>
</feature>
<dbReference type="RefSeq" id="XP_038977924.1">
    <property type="nucleotide sequence ID" value="XM_039121996.1"/>
</dbReference>
<feature type="region of interest" description="Disordered" evidence="9">
    <location>
        <begin position="2085"/>
        <end position="2111"/>
    </location>
</feature>
<evidence type="ECO:0000259" key="11">
    <source>
        <dbReference type="PROSITE" id="PS51184"/>
    </source>
</evidence>
<dbReference type="InterPro" id="IPR003347">
    <property type="entry name" value="JmjC_dom"/>
</dbReference>
<evidence type="ECO:0000256" key="8">
    <source>
        <dbReference type="PROSITE-ProRule" id="PRU01002"/>
    </source>
</evidence>
<dbReference type="GO" id="GO:0031490">
    <property type="term" value="F:chromatin DNA binding"/>
    <property type="evidence" value="ECO:0007669"/>
    <property type="project" value="TreeGrafter"/>
</dbReference>
<dbReference type="PANTHER" id="PTHR12549">
    <property type="entry name" value="JMJC DOMAIN-CONTAINING HISTONE DEMETHYLATION PROTEIN"/>
    <property type="match status" value="1"/>
</dbReference>
<feature type="compositionally biased region" description="Polar residues" evidence="9">
    <location>
        <begin position="2187"/>
        <end position="2199"/>
    </location>
</feature>
<keyword evidence="5" id="KW-0804">Transcription</keyword>
<keyword evidence="7" id="KW-0862">Zinc</keyword>
<feature type="region of interest" description="Disordered" evidence="9">
    <location>
        <begin position="1877"/>
        <end position="1901"/>
    </location>
</feature>
<keyword evidence="3" id="KW-0479">Metal-binding</keyword>
<feature type="domain" description="WRC" evidence="12">
    <location>
        <begin position="11"/>
        <end position="56"/>
    </location>
</feature>
<dbReference type="Pfam" id="PF08879">
    <property type="entry name" value="WRC"/>
    <property type="match status" value="1"/>
</dbReference>
<dbReference type="PROSITE" id="PS51667">
    <property type="entry name" value="WRC"/>
    <property type="match status" value="1"/>
</dbReference>
<evidence type="ECO:0000256" key="5">
    <source>
        <dbReference type="ARBA" id="ARBA00023163"/>
    </source>
</evidence>
<dbReference type="Pfam" id="PF10497">
    <property type="entry name" value="zf-4CXXC_R1"/>
    <property type="match status" value="1"/>
</dbReference>
<evidence type="ECO:0000256" key="3">
    <source>
        <dbReference type="ARBA" id="ARBA00022723"/>
    </source>
</evidence>
<feature type="domain" description="JmjC" evidence="11">
    <location>
        <begin position="2137"/>
        <end position="2317"/>
    </location>
</feature>
<dbReference type="GO" id="GO:0006357">
    <property type="term" value="P:regulation of transcription by RNA polymerase II"/>
    <property type="evidence" value="ECO:0007669"/>
    <property type="project" value="TreeGrafter"/>
</dbReference>
<organism evidence="13 14">
    <name type="scientific">Phoenix dactylifera</name>
    <name type="common">Date palm</name>
    <dbReference type="NCBI Taxonomy" id="42345"/>
    <lineage>
        <taxon>Eukaryota</taxon>
        <taxon>Viridiplantae</taxon>
        <taxon>Streptophyta</taxon>
        <taxon>Embryophyta</taxon>
        <taxon>Tracheophyta</taxon>
        <taxon>Spermatophyta</taxon>
        <taxon>Magnoliopsida</taxon>
        <taxon>Liliopsida</taxon>
        <taxon>Arecaceae</taxon>
        <taxon>Coryphoideae</taxon>
        <taxon>Phoeniceae</taxon>
        <taxon>Phoenix</taxon>
    </lineage>
</organism>
<reference evidence="14" key="1">
    <citation type="submission" date="2025-08" db="UniProtKB">
        <authorList>
            <consortium name="RefSeq"/>
        </authorList>
    </citation>
    <scope>IDENTIFICATION</scope>
    <source>
        <tissue evidence="14">Young leaves</tissue>
    </source>
</reference>
<keyword evidence="7" id="KW-0863">Zinc-finger</keyword>
<evidence type="ECO:0000256" key="1">
    <source>
        <dbReference type="ARBA" id="ARBA00004123"/>
    </source>
</evidence>
<evidence type="ECO:0000313" key="13">
    <source>
        <dbReference type="Proteomes" id="UP000228380"/>
    </source>
</evidence>
<dbReference type="KEGG" id="pda:120108395"/>
<comment type="subcellular location">
    <subcellularLocation>
        <location evidence="1">Nucleus</location>
    </subcellularLocation>
</comment>
<feature type="domain" description="RING-type" evidence="10">
    <location>
        <begin position="148"/>
        <end position="195"/>
    </location>
</feature>
<name>A0A8B9A3K6_PHODC</name>
<dbReference type="SUPFAM" id="SSF51197">
    <property type="entry name" value="Clavaminate synthase-like"/>
    <property type="match status" value="2"/>
</dbReference>
<comment type="caution">
    <text evidence="8">Lacks conserved residue(s) required for the propagation of feature annotation.</text>
</comment>
<dbReference type="SMART" id="SM00558">
    <property type="entry name" value="JmjC"/>
    <property type="match status" value="1"/>
</dbReference>
<dbReference type="InterPro" id="IPR045109">
    <property type="entry name" value="LSDs-like"/>
</dbReference>
<dbReference type="GO" id="GO:0003712">
    <property type="term" value="F:transcription coregulator activity"/>
    <property type="evidence" value="ECO:0007669"/>
    <property type="project" value="TreeGrafter"/>
</dbReference>
<dbReference type="PROSITE" id="PS50089">
    <property type="entry name" value="ZF_RING_2"/>
    <property type="match status" value="1"/>
</dbReference>
<sequence>MEGGAALAATLSEELRCGRSDGRSWRCMNRRIDGRSLCSLHDRQNLVRSQMARVSLGSRKARFRVSVAKSNEEGKERILDLLGECKREALEKLSRRRKKLKLRKEGLERISSPVAAALSSGSGKGVGLGKMASAGRPKPGKNVTSLTCHQCHKNNKGRVVECLTCKRKKYCIQCLKRWYPKLPEAVCAKACPSCRRNCNCKSCLRRKENASVGFQCFAFLINLFYWCQHLKLYFKNLSYNLLLPFPFQPSGVNIKITDKIRYSCYMIHVLVPLLKELCREQMTEKEIEAKIQGLLSSEIKLKQACFSASEGIYCKNCGASIVDLHRSCNACSYALCLSCCQELRDLHLPGGERMKSLQYKAIGKGYVHAGLSADKPRPLTEWRANSNGSLTCPSKELGGCGSSLLDLKHIFSENWLSELEEKAEALLQTFNFVKLPDMSARCFCFNPSNRVDYEREKLRKAACREESDDNFIYCPNAEEIEQDELEHFQQHWFKGQPVIIRNVLNFTLGLSWEPEVILRALRERSKIKEESDLFEVKAINCLNWSHVGMHIYRFFRGYTKGWIEKSRRPKMLKLKDWPPASYFGERLYCHCNELIGSLPYQEYTNPRTGFLNLALKLPENVRKPDLGPRLHVAYGLNKEIGRGDSVTLLHFDQTDTVNVLTHMTEVNLFFDWNSKELKKRHGYQDNKEDISTNLKMDEKYSAPPASNYTVLDNIDLNNTNDGNVLSFKPFSPEDILDEQTGNAVPTYNGCSLGKLELTTRDQKYLNSYVSNFNVEAGEHGGPYKQNIGVKFFSADGTRDYANLDELVNEKEQENNFCNFNDRQLSQNEDIEKTCKTQDYQNIAHEIHTESSADNPLSLMAAFQVQTQVDCVICEEDGRSTSCNVSNQLMANREEQDKMGLSQEERMHGYVAHGDFDVDGIHTKGPSTVKSTSVFDDNQARASSNELLISDCFVEKTVQWNVSDMVSTRNEACKERCNQDIDITSETGDIVGETIEHSGDVHLFVVDSERNEELCWTDGSSVSMLTKIDVENAVSGVHNSGSGLYTYIKDKSNERDREISTVEEQNNDGDMHLRVKGTENNGKLCCLGIDQNGRAGLSCITADNNGTSDVRVENSKGKFEEKKKISQGGYTGRPPGFTKKLGKVINGAVSSKLHKPCIADSVSIKTEYHQETVMTGFYKNNSVISADTLMRGEIGEVGLAKENSNRKVQISVETERNVETCCTGEFLIQQGATKETGVADSGHEVQKEGSNGNTDNNAKRADEVGHSKEQGNSNMCLSVVKTERDGESYCSGMDLCDGACTVLPGIKTEDGEAHFVVIKDIEGKFMDKKKFLQPRKVMGNPPGFIKKLGKVVHDGDLRGLHNNEEADHFPDKYKRIGEVDQNEEQEANDSSLDRGTVVADDTVLVATQGAGSDFVGVTSEGKFGDDGVLQELQNNEEAYHYPDKCKSMVEFDQKEENETNGSGFASCRVLTDDTVEVFRSREVTDDVVEVTMQRVGPDITGLTPEGNFGNGVARELQNKEEADQFLDKPKNIGDWREGQEVIDSSLASGRAPTDDTVEIARGRDVTDDTIECAMRRIGPDFTGRMPEGDFFGDDVVRELRNNEKADHYPGKPKSVGEVDWNVGLEANDSSIASRSGLTDDTVEIASGRAIIDDTIEFAMQGAGPDFTGLMQDGNLGDDGVMRERQNNEEADHYPDQPKSVGEVDLDEEQETNDSSLASGRALTDDVVEVANQMFGAGFIGFTPEGEFRVNVGKQIIPCSNIPGDAVMHVKRMGKRARQKMRRRNPADLGLKMNRIVDSFHNETLSMEEIDRSEKQAMNDSSLSSARALAGGTVEVAKQRVEANYFRMVSEGNFGVNVDKKIVLCSDIPEDTVMHSKRKRSRCWKEEQGRNPAGLGTKMKRKPNSFPIEAESLREVDRNEEQEGNDASLRCGRALIDVTVEVAKQGFGSDFTRHVPERNFEDNVGKQTILSYIPEDAAVPIKRKRSGGRKKRQGRYLAGLGIIMKRKPDLYSTETVKLLDGKIPQEKSDFCITGTRTVANELIDFERHIQGTGISGFSLKEGPEKQTHECSGSPECSGIRVGKKIIGSQKKKSRKKSKLSGGRLRGKPDFVPLGIESNGDVGGDKAQDVAGPSLLSIGSVTNESLHVNQNGSAGESHLPQNGCFNMPGNFEYGVEKTYAGGSKRKSDGKPTNSGDNRQPEQSEGAAVWDVFRREDVMKLQEYLKRHSAELRGLHCSPVEQLVHPIHDQAFYLTSEHKTKLKKEFGVEPWTFEQKLGEAVFVPAGCPHQVRNLKSCMKVALDFMSPESVHECIRLTEEYRAPHRHAWGQKLEVTKMVVYAINQIVKDLEDRKSIFMLERE</sequence>
<dbReference type="InterPro" id="IPR018866">
    <property type="entry name" value="Znf-4CXXC_R1"/>
</dbReference>
<evidence type="ECO:0000256" key="2">
    <source>
        <dbReference type="ARBA" id="ARBA00006801"/>
    </source>
</evidence>
<keyword evidence="13" id="KW-1185">Reference proteome</keyword>
<keyword evidence="6" id="KW-0539">Nucleus</keyword>
<gene>
    <name evidence="14" type="primary">LOC120108395</name>
</gene>
<dbReference type="InterPro" id="IPR014977">
    <property type="entry name" value="WRC_dom"/>
</dbReference>
<evidence type="ECO:0000256" key="7">
    <source>
        <dbReference type="PROSITE-ProRule" id="PRU00175"/>
    </source>
</evidence>
<evidence type="ECO:0000256" key="6">
    <source>
        <dbReference type="ARBA" id="ARBA00023242"/>
    </source>
</evidence>
<feature type="compositionally biased region" description="Basic residues" evidence="9">
    <location>
        <begin position="2087"/>
        <end position="2096"/>
    </location>
</feature>
<dbReference type="GO" id="GO:0000118">
    <property type="term" value="C:histone deacetylase complex"/>
    <property type="evidence" value="ECO:0007669"/>
    <property type="project" value="TreeGrafter"/>
</dbReference>